<organism evidence="4 5">
    <name type="scientific">Propionibacterium acidifaciens F0233</name>
    <dbReference type="NCBI Taxonomy" id="553198"/>
    <lineage>
        <taxon>Bacteria</taxon>
        <taxon>Bacillati</taxon>
        <taxon>Actinomycetota</taxon>
        <taxon>Actinomycetes</taxon>
        <taxon>Propionibacteriales</taxon>
        <taxon>Propionibacteriaceae</taxon>
        <taxon>Propionibacterium</taxon>
    </lineage>
</organism>
<evidence type="ECO:0000313" key="5">
    <source>
        <dbReference type="Proteomes" id="UP000017052"/>
    </source>
</evidence>
<dbReference type="Proteomes" id="UP000017052">
    <property type="component" value="Unassembled WGS sequence"/>
</dbReference>
<accession>U2Q6G6</accession>
<feature type="region of interest" description="Disordered" evidence="1">
    <location>
        <begin position="431"/>
        <end position="450"/>
    </location>
</feature>
<dbReference type="EMBL" id="ACVN02000139">
    <property type="protein sequence ID" value="ERK58370.1"/>
    <property type="molecule type" value="Genomic_DNA"/>
</dbReference>
<dbReference type="Gene3D" id="2.60.40.10">
    <property type="entry name" value="Immunoglobulins"/>
    <property type="match status" value="1"/>
</dbReference>
<dbReference type="RefSeq" id="WP_021797194.1">
    <property type="nucleotide sequence ID" value="NZ_ACVN02000139.1"/>
</dbReference>
<keyword evidence="3" id="KW-0732">Signal</keyword>
<keyword evidence="5" id="KW-1185">Reference proteome</keyword>
<evidence type="ECO:0000256" key="3">
    <source>
        <dbReference type="SAM" id="SignalP"/>
    </source>
</evidence>
<keyword evidence="4" id="KW-0449">Lipoprotein</keyword>
<dbReference type="OrthoDB" id="3732843at2"/>
<feature type="signal peptide" evidence="3">
    <location>
        <begin position="1"/>
        <end position="38"/>
    </location>
</feature>
<dbReference type="PROSITE" id="PS51257">
    <property type="entry name" value="PROKAR_LIPOPROTEIN"/>
    <property type="match status" value="1"/>
</dbReference>
<feature type="chain" id="PRO_5004633053" evidence="3">
    <location>
        <begin position="39"/>
        <end position="833"/>
    </location>
</feature>
<comment type="caution">
    <text evidence="4">The sequence shown here is derived from an EMBL/GenBank/DDBJ whole genome shotgun (WGS) entry which is preliminary data.</text>
</comment>
<evidence type="ECO:0000256" key="1">
    <source>
        <dbReference type="SAM" id="MobiDB-lite"/>
    </source>
</evidence>
<reference evidence="4" key="1">
    <citation type="submission" date="2013-08" db="EMBL/GenBank/DDBJ databases">
        <authorList>
            <person name="Durkin A.S."/>
            <person name="Haft D.R."/>
            <person name="McCorrison J."/>
            <person name="Torralba M."/>
            <person name="Gillis M."/>
            <person name="Haft D.H."/>
            <person name="Methe B."/>
            <person name="Sutton G."/>
            <person name="Nelson K.E."/>
        </authorList>
    </citation>
    <scope>NUCLEOTIDE SEQUENCE [LARGE SCALE GENOMIC DNA]</scope>
    <source>
        <strain evidence="4">F0233</strain>
    </source>
</reference>
<feature type="transmembrane region" description="Helical" evidence="2">
    <location>
        <begin position="804"/>
        <end position="823"/>
    </location>
</feature>
<gene>
    <name evidence="4" type="ORF">HMPREF0682_0780</name>
</gene>
<protein>
    <submittedName>
        <fullName evidence="4">Lipoprotein</fullName>
    </submittedName>
</protein>
<keyword evidence="2" id="KW-1133">Transmembrane helix</keyword>
<proteinExistence type="predicted"/>
<keyword evidence="2" id="KW-0812">Transmembrane</keyword>
<name>U2Q6G6_9ACTN</name>
<dbReference type="InterPro" id="IPR013783">
    <property type="entry name" value="Ig-like_fold"/>
</dbReference>
<dbReference type="GO" id="GO:0005975">
    <property type="term" value="P:carbohydrate metabolic process"/>
    <property type="evidence" value="ECO:0007669"/>
    <property type="project" value="UniProtKB-ARBA"/>
</dbReference>
<keyword evidence="2" id="KW-0472">Membrane</keyword>
<evidence type="ECO:0000256" key="2">
    <source>
        <dbReference type="SAM" id="Phobius"/>
    </source>
</evidence>
<evidence type="ECO:0000313" key="4">
    <source>
        <dbReference type="EMBL" id="ERK58370.1"/>
    </source>
</evidence>
<dbReference type="GeneID" id="95359793"/>
<dbReference type="AlphaFoldDB" id="U2Q6G6"/>
<sequence length="833" mass="87182">MRLSAPAAPPRPAAARRFPRLLGALALVLACLLNVAHAAPSVAVPTMQVDLGATSAQIHNVVTRQDVSNPERYANTHACVRYSPRGGGSTLDMTTTATVTSGSGQYAAFSYGRYRQNGRQVCPDDFSDQQSSVGFLPGDTRTVSVGAPFLIGTMHHHNAPIFTDPGSERPDGSGGALISGGMEVDLANTIRTSFPWTLDETSNICRSTFDASGDYDPSGNGGYAFDSTGAIGPRASWQFRGWSSDYHYAYDRSGRLRSFPAGDTSASGSDDGALYGLDGRSCEDDVLTMTAVSSDSVWADANGVPYKLVLRGFVNNGRNETCTVMDPETAEARLETSFVTQENNDTYGCLYGSLEQVRQVTFAKDVSGSAITQQTVGIPQFTYTNVSQTGSSALEGWGDPSPLRPTGWGGEHAATDPRTYELFAPGGGAAVREDQSGPAPTESTPGWRLSGVTCTQGDGTPLLDQDGRVLDQTDAVNLDAGTLDLDRAGLARSSAEVPITCTWHNEYVDPTPRLRVEKTFIGSDATAGTPTLNADYAITVTNDGSTAQDTGALVDRPDLAPGLTVNTVWASQDQGLLGQPQSVVQGAADGYRLTEGVPVQPGQSQVFYVRVNATLDPAASGYTDENLGCSQTGSGAYEAGHGLFNEVLAEDGKDVDGPGNNTACGPVDPGVGRLPVTIHKTGVMGDVSGAVFDVYSMDPSTPGAAPVDRGVMVNPDDGSLFTTVPLDINHDYWLVETQAPAGHQRLSEPVGFHLAADGVTLLDPETAAGTVTVSRTGRVPDTITIHDTAIAVPLPLTGGGLARLLPALGAAALFAGSGAAALHQRRARRRNAR</sequence>